<dbReference type="Proteomes" id="UP000694865">
    <property type="component" value="Unplaced"/>
</dbReference>
<dbReference type="RefSeq" id="XP_002737006.1">
    <property type="nucleotide sequence ID" value="XM_002736960.2"/>
</dbReference>
<feature type="domain" description="TNFR-Cys" evidence="4">
    <location>
        <begin position="31"/>
        <end position="76"/>
    </location>
</feature>
<keyword evidence="5" id="KW-1185">Reference proteome</keyword>
<dbReference type="Pfam" id="PF00020">
    <property type="entry name" value="TNFR_c6"/>
    <property type="match status" value="2"/>
</dbReference>
<dbReference type="PROSITE" id="PS50050">
    <property type="entry name" value="TNFR_NGFR_2"/>
    <property type="match status" value="2"/>
</dbReference>
<comment type="caution">
    <text evidence="1">Lacks conserved residue(s) required for the propagation of feature annotation.</text>
</comment>
<dbReference type="GeneID" id="100375629"/>
<keyword evidence="1" id="KW-1015">Disulfide bond</keyword>
<reference evidence="6" key="1">
    <citation type="submission" date="2025-08" db="UniProtKB">
        <authorList>
            <consortium name="RefSeq"/>
        </authorList>
    </citation>
    <scope>IDENTIFICATION</scope>
    <source>
        <tissue evidence="6">Testes</tissue>
    </source>
</reference>
<protein>
    <submittedName>
        <fullName evidence="6">Uncharacterized protein LOC100375629</fullName>
    </submittedName>
</protein>
<organism evidence="5 6">
    <name type="scientific">Saccoglossus kowalevskii</name>
    <name type="common">Acorn worm</name>
    <dbReference type="NCBI Taxonomy" id="10224"/>
    <lineage>
        <taxon>Eukaryota</taxon>
        <taxon>Metazoa</taxon>
        <taxon>Hemichordata</taxon>
        <taxon>Enteropneusta</taxon>
        <taxon>Harrimaniidae</taxon>
        <taxon>Saccoglossus</taxon>
    </lineage>
</organism>
<dbReference type="InterPro" id="IPR052302">
    <property type="entry name" value="Neurotrophin_rcpt-DD"/>
</dbReference>
<feature type="disulfide bond" evidence="1">
    <location>
        <begin position="58"/>
        <end position="76"/>
    </location>
</feature>
<dbReference type="InterPro" id="IPR001368">
    <property type="entry name" value="TNFR/NGFR_Cys_rich_reg"/>
</dbReference>
<feature type="repeat" description="TNFR-Cys" evidence="1">
    <location>
        <begin position="31"/>
        <end position="76"/>
    </location>
</feature>
<keyword evidence="2" id="KW-0472">Membrane</keyword>
<dbReference type="PROSITE" id="PS00652">
    <property type="entry name" value="TNFR_NGFR_1"/>
    <property type="match status" value="1"/>
</dbReference>
<sequence>MLLTSVYWTSPVSIVLYIQLITSALSLSSSPCNGNDSESMYKITTINGEANCVPCSKCPAGFGVVTECQGEQDTQCEICAEGTYSAATSQTSPCKPCTTCSFHLTTTRNCTRTRNAECAKKCDYAYFKNALTGECSPCSWCFQNKPEMAPPVIQECVDQGMPRNFQCMPSANRDDVPTYKEYKNHLERIYQFAAKNLATDFLKQDNVTAIPSSTSIPSHHHVTIPIVVTSGIVVLICLIILMIILIQRCNKRQSHRYENIDERFDETDDVEGRHKNGYCNLVEQHEYYKYIPAEEDTVGSTAVQYGKETDSRRCVELNTATEKTRIV</sequence>
<evidence type="ECO:0000313" key="6">
    <source>
        <dbReference type="RefSeq" id="XP_002737006.1"/>
    </source>
</evidence>
<feature type="domain" description="TNFR-Cys" evidence="4">
    <location>
        <begin position="78"/>
        <end position="118"/>
    </location>
</feature>
<proteinExistence type="predicted"/>
<keyword evidence="2" id="KW-1133">Transmembrane helix</keyword>
<feature type="disulfide bond" evidence="1">
    <location>
        <begin position="100"/>
        <end position="118"/>
    </location>
</feature>
<feature type="disulfide bond" evidence="1">
    <location>
        <begin position="79"/>
        <end position="94"/>
    </location>
</feature>
<keyword evidence="3" id="KW-0732">Signal</keyword>
<feature type="disulfide bond" evidence="1">
    <location>
        <begin position="97"/>
        <end position="110"/>
    </location>
</feature>
<evidence type="ECO:0000256" key="2">
    <source>
        <dbReference type="SAM" id="Phobius"/>
    </source>
</evidence>
<dbReference type="SMART" id="SM00208">
    <property type="entry name" value="TNFR"/>
    <property type="match status" value="2"/>
</dbReference>
<accession>A0ABM0GTG9</accession>
<evidence type="ECO:0000256" key="1">
    <source>
        <dbReference type="PROSITE-ProRule" id="PRU00206"/>
    </source>
</evidence>
<dbReference type="Gene3D" id="2.10.50.10">
    <property type="entry name" value="Tumor Necrosis Factor Receptor, subunit A, domain 2"/>
    <property type="match status" value="1"/>
</dbReference>
<evidence type="ECO:0000256" key="3">
    <source>
        <dbReference type="SAM" id="SignalP"/>
    </source>
</evidence>
<gene>
    <name evidence="6" type="primary">LOC100375629</name>
</gene>
<feature type="disulfide bond" evidence="1">
    <location>
        <begin position="55"/>
        <end position="68"/>
    </location>
</feature>
<dbReference type="PANTHER" id="PTHR46605:SF2">
    <property type="entry name" value="TNFR-CYS DOMAIN-CONTAINING PROTEIN"/>
    <property type="match status" value="1"/>
</dbReference>
<feature type="chain" id="PRO_5046176051" evidence="3">
    <location>
        <begin position="27"/>
        <end position="327"/>
    </location>
</feature>
<evidence type="ECO:0000259" key="4">
    <source>
        <dbReference type="PROSITE" id="PS50050"/>
    </source>
</evidence>
<feature type="transmembrane region" description="Helical" evidence="2">
    <location>
        <begin position="222"/>
        <end position="246"/>
    </location>
</feature>
<dbReference type="PANTHER" id="PTHR46605">
    <property type="entry name" value="TUMOR NECROSIS FACTOR RECEPTOR"/>
    <property type="match status" value="1"/>
</dbReference>
<keyword evidence="2" id="KW-0812">Transmembrane</keyword>
<name>A0ABM0GTG9_SACKO</name>
<feature type="repeat" description="TNFR-Cys" evidence="1">
    <location>
        <begin position="78"/>
        <end position="118"/>
    </location>
</feature>
<feature type="signal peptide" evidence="3">
    <location>
        <begin position="1"/>
        <end position="26"/>
    </location>
</feature>
<evidence type="ECO:0000313" key="5">
    <source>
        <dbReference type="Proteomes" id="UP000694865"/>
    </source>
</evidence>
<dbReference type="SUPFAM" id="SSF57586">
    <property type="entry name" value="TNF receptor-like"/>
    <property type="match status" value="1"/>
</dbReference>